<evidence type="ECO:0000313" key="5">
    <source>
        <dbReference type="Proteomes" id="UP000010798"/>
    </source>
</evidence>
<protein>
    <submittedName>
        <fullName evidence="4">PglZ domain-containing protein</fullName>
    </submittedName>
</protein>
<dbReference type="RefSeq" id="WP_015245481.1">
    <property type="nucleotide sequence ID" value="NC_019892.1"/>
</dbReference>
<accession>L0DAB3</accession>
<organism evidence="4 5">
    <name type="scientific">Singulisphaera acidiphila (strain ATCC BAA-1392 / DSM 18658 / VKM B-2454 / MOB10)</name>
    <dbReference type="NCBI Taxonomy" id="886293"/>
    <lineage>
        <taxon>Bacteria</taxon>
        <taxon>Pseudomonadati</taxon>
        <taxon>Planctomycetota</taxon>
        <taxon>Planctomycetia</taxon>
        <taxon>Isosphaerales</taxon>
        <taxon>Isosphaeraceae</taxon>
        <taxon>Singulisphaera</taxon>
    </lineage>
</organism>
<dbReference type="Pfam" id="PF25861">
    <property type="entry name" value="PglZ_2nd"/>
    <property type="match status" value="1"/>
</dbReference>
<evidence type="ECO:0000259" key="3">
    <source>
        <dbReference type="Pfam" id="PF25863"/>
    </source>
</evidence>
<dbReference type="NCBIfam" id="NF033446">
    <property type="entry name" value="BREX_PglZ_2"/>
    <property type="match status" value="1"/>
</dbReference>
<dbReference type="InterPro" id="IPR058880">
    <property type="entry name" value="PglZ_N"/>
</dbReference>
<dbReference type="Pfam" id="PF25863">
    <property type="entry name" value="PglZ_C"/>
    <property type="match status" value="1"/>
</dbReference>
<feature type="domain" description="Alkaline phosphatase-like protein PglZ second" evidence="1">
    <location>
        <begin position="168"/>
        <end position="311"/>
    </location>
</feature>
<evidence type="ECO:0000259" key="1">
    <source>
        <dbReference type="Pfam" id="PF25861"/>
    </source>
</evidence>
<dbReference type="Pfam" id="PF25862">
    <property type="entry name" value="PglZ_1st"/>
    <property type="match status" value="1"/>
</dbReference>
<dbReference type="Proteomes" id="UP000010798">
    <property type="component" value="Chromosome"/>
</dbReference>
<gene>
    <name evidence="4" type="ordered locus">Sinac_1954</name>
</gene>
<reference evidence="4 5" key="1">
    <citation type="submission" date="2012-02" db="EMBL/GenBank/DDBJ databases">
        <title>Complete sequence of chromosome of Singulisphaera acidiphila DSM 18658.</title>
        <authorList>
            <consortium name="US DOE Joint Genome Institute (JGI-PGF)"/>
            <person name="Lucas S."/>
            <person name="Copeland A."/>
            <person name="Lapidus A."/>
            <person name="Glavina del Rio T."/>
            <person name="Dalin E."/>
            <person name="Tice H."/>
            <person name="Bruce D."/>
            <person name="Goodwin L."/>
            <person name="Pitluck S."/>
            <person name="Peters L."/>
            <person name="Ovchinnikova G."/>
            <person name="Chertkov O."/>
            <person name="Kyrpides N."/>
            <person name="Mavromatis K."/>
            <person name="Ivanova N."/>
            <person name="Brettin T."/>
            <person name="Detter J.C."/>
            <person name="Han C."/>
            <person name="Larimer F."/>
            <person name="Land M."/>
            <person name="Hauser L."/>
            <person name="Markowitz V."/>
            <person name="Cheng J.-F."/>
            <person name="Hugenholtz P."/>
            <person name="Woyke T."/>
            <person name="Wu D."/>
            <person name="Tindall B."/>
            <person name="Pomrenke H."/>
            <person name="Brambilla E."/>
            <person name="Klenk H.-P."/>
            <person name="Eisen J.A."/>
        </authorList>
    </citation>
    <scope>NUCLEOTIDE SEQUENCE [LARGE SCALE GENOMIC DNA]</scope>
    <source>
        <strain evidence="5">ATCC BAA-1392 / DSM 18658 / VKM B-2454 / MOB10</strain>
    </source>
</reference>
<dbReference type="KEGG" id="saci:Sinac_1954"/>
<dbReference type="OrthoDB" id="6725302at2"/>
<proteinExistence type="predicted"/>
<dbReference type="eggNOG" id="COG1524">
    <property type="taxonomic scope" value="Bacteria"/>
</dbReference>
<evidence type="ECO:0000259" key="2">
    <source>
        <dbReference type="Pfam" id="PF25862"/>
    </source>
</evidence>
<feature type="domain" description="Alkaline phosphatase-like protein PglZ N-terminal" evidence="2">
    <location>
        <begin position="11"/>
        <end position="101"/>
    </location>
</feature>
<sequence length="896" mass="98660">MSVGALSSQQLRSIVEEKWLRDEDALAVGLHVSVPWLGPTEVEFEFGKAQVVRADTVFQVRQALRNAERDQSRIILLTKLQQADLGHDVVARLARCRLFAIDHWASLCALFKAKELDRSICDPALAQALIEYAPPDGYPPVSAGILDGGTVWRAISRHVFDMGESEPDLVSLLLWATTKSGASRYLNASPELRTSLRDRLVASLGDAADSILKFIESGAGGDALALAVVCQVVYGDGKSSTLEAAAARMEQYHGNTPIPPSIGRCLGRLVTDAVADLDRRDDARSAHQHLQRADELLRQFRCDAHADRNRLTQLGFEQRLARFGAQVEATISSPSEETIQGCERLLGEINEHRVAKLGRRHDQISRVMMALRLVRWLARPLPTCGSFPEFTQTYRRDLAFVDWARELIGRGDEVVGLSRAYQVLDRAVLERREQFNRPFAESLADWTAVGSDSAGALGVEDVLGQVVARVVEPGNRVLLVVLDGMSWAICHELLDDIRQEHWSQATLDAAALPPLPVVAALPSVTQVSRASLLSGTLTSGDAAVETRNFELHPVLRHVCDKKYPPVLFHKKEVTEGARGAIGEDLSKAILSLNLRVVGVVINAIDDRLSSAQQIRDDWTIHRISPLGSLLKLARDTGRVVILASDHGHVWHRPDARNIPLQTGGRWRPKADDLAEDEVAITGDRVQAGASGSSIIVPWSERVHYGGPQNGYHGGATPQEMVCPLVLLTDQSSAYSGLYSCEYPKPDWWSPAPSKATAAVEETTTVILHSPKRPPTLFDNLRDEVDAPLPVTKRPGAWIDRLFSSQVYKDQKEQIRRHAPEDEVVRRTLIVLEAGGGLMTPAAFANAAEIPAARLDGLIARIQRLLNVDGYEILSLNRNENKIELNVVKLRRQFDLG</sequence>
<keyword evidence="5" id="KW-1185">Reference proteome</keyword>
<dbReference type="HOGENOM" id="CLU_330036_0_0_0"/>
<dbReference type="EMBL" id="CP003364">
    <property type="protein sequence ID" value="AGA26314.1"/>
    <property type="molecule type" value="Genomic_DNA"/>
</dbReference>
<feature type="domain" description="Alkaline phosphatase-like protein PglZ C-terminal" evidence="3">
    <location>
        <begin position="794"/>
        <end position="894"/>
    </location>
</feature>
<dbReference type="STRING" id="886293.Sinac_1954"/>
<name>L0DAB3_SINAD</name>
<dbReference type="InterPro" id="IPR047992">
    <property type="entry name" value="BREX_PglZ"/>
</dbReference>
<dbReference type="InterPro" id="IPR058881">
    <property type="entry name" value="PglZ_2nd"/>
</dbReference>
<dbReference type="InterPro" id="IPR058882">
    <property type="entry name" value="PglZ_C"/>
</dbReference>
<dbReference type="Pfam" id="PF08665">
    <property type="entry name" value="PglZ"/>
    <property type="match status" value="1"/>
</dbReference>
<evidence type="ECO:0000313" key="4">
    <source>
        <dbReference type="EMBL" id="AGA26314.1"/>
    </source>
</evidence>
<dbReference type="AlphaFoldDB" id="L0DAB3"/>